<dbReference type="GO" id="GO:0052689">
    <property type="term" value="F:carboxylic ester hydrolase activity"/>
    <property type="evidence" value="ECO:0007669"/>
    <property type="project" value="TreeGrafter"/>
</dbReference>
<dbReference type="RefSeq" id="WP_025604786.1">
    <property type="nucleotide sequence ID" value="NZ_CP021235.1"/>
</dbReference>
<sequence length="301" mass="34130">MLSKKGEEEKEKPLFLFVQGSLPKPLIILRENGKPYMVFPFETSQLLDDYHLAIISSPDVPLILEAKKLRSDMAYVEPETNTFPKGYVIRANLGYYTARDKAVIKYLKKQSWINGEKVVVAGHSEGAAVAAGLAEASKDVTHLIFSGTNPFGRMATIISQLRQHDDATGTATEKQFQFWEELVKDPENNSIQGEVTYKSVYSFSVPPIESLRKLKIPVLVAYGTKDMAAPFFDYMRLEAIRDKKKNFTFMPYVGREHNFFGFDSSGNINYDDFGWDRVAQDWKHGLMRNSASLTKSLSDER</sequence>
<dbReference type="Proteomes" id="UP000266292">
    <property type="component" value="Chromosome"/>
</dbReference>
<protein>
    <recommendedName>
        <fullName evidence="3">BAAT/Acyl-CoA thioester hydrolase C-terminal domain-containing protein</fullName>
    </recommendedName>
</protein>
<dbReference type="PANTHER" id="PTHR43265">
    <property type="entry name" value="ESTERASE ESTD"/>
    <property type="match status" value="1"/>
</dbReference>
<evidence type="ECO:0000313" key="1">
    <source>
        <dbReference type="EMBL" id="ARS34666.1"/>
    </source>
</evidence>
<dbReference type="PANTHER" id="PTHR43265:SF1">
    <property type="entry name" value="ESTERASE ESTD"/>
    <property type="match status" value="1"/>
</dbReference>
<dbReference type="GO" id="GO:0006508">
    <property type="term" value="P:proteolysis"/>
    <property type="evidence" value="ECO:0007669"/>
    <property type="project" value="InterPro"/>
</dbReference>
<dbReference type="KEGG" id="pact:CA264_03945"/>
<dbReference type="STRING" id="709015.GCA_000472485_00786"/>
<accession>A0A1X9YP41</accession>
<organism evidence="1 2">
    <name type="scientific">Pontibacter actiniarum</name>
    <dbReference type="NCBI Taxonomy" id="323450"/>
    <lineage>
        <taxon>Bacteria</taxon>
        <taxon>Pseudomonadati</taxon>
        <taxon>Bacteroidota</taxon>
        <taxon>Cytophagia</taxon>
        <taxon>Cytophagales</taxon>
        <taxon>Hymenobacteraceae</taxon>
        <taxon>Pontibacter</taxon>
    </lineage>
</organism>
<dbReference type="GO" id="GO:0008236">
    <property type="term" value="F:serine-type peptidase activity"/>
    <property type="evidence" value="ECO:0007669"/>
    <property type="project" value="InterPro"/>
</dbReference>
<evidence type="ECO:0000313" key="2">
    <source>
        <dbReference type="Proteomes" id="UP000266292"/>
    </source>
</evidence>
<reference evidence="2" key="1">
    <citation type="submission" date="2017-05" db="EMBL/GenBank/DDBJ databases">
        <authorList>
            <person name="Ray J."/>
            <person name="Price M."/>
            <person name="Deutschbauer A."/>
        </authorList>
    </citation>
    <scope>NUCLEOTIDE SEQUENCE [LARGE SCALE GENOMIC DNA]</scope>
    <source>
        <strain evidence="2">DSM 19842</strain>
    </source>
</reference>
<dbReference type="InterPro" id="IPR029058">
    <property type="entry name" value="AB_hydrolase_fold"/>
</dbReference>
<dbReference type="EMBL" id="CP021235">
    <property type="protein sequence ID" value="ARS34666.1"/>
    <property type="molecule type" value="Genomic_DNA"/>
</dbReference>
<evidence type="ECO:0008006" key="3">
    <source>
        <dbReference type="Google" id="ProtNLM"/>
    </source>
</evidence>
<proteinExistence type="predicted"/>
<gene>
    <name evidence="1" type="ORF">CA264_03945</name>
</gene>
<name>A0A1X9YP41_9BACT</name>
<dbReference type="AlphaFoldDB" id="A0A1X9YP41"/>
<dbReference type="Gene3D" id="3.40.50.1820">
    <property type="entry name" value="alpha/beta hydrolase"/>
    <property type="match status" value="1"/>
</dbReference>
<dbReference type="OrthoDB" id="1118238at2"/>
<dbReference type="InterPro" id="IPR053145">
    <property type="entry name" value="AB_hydrolase_Est10"/>
</dbReference>
<dbReference type="SUPFAM" id="SSF53474">
    <property type="entry name" value="alpha/beta-Hydrolases"/>
    <property type="match status" value="1"/>
</dbReference>
<keyword evidence="2" id="KW-1185">Reference proteome</keyword>